<protein>
    <submittedName>
        <fullName evidence="2">PE family protein</fullName>
    </submittedName>
</protein>
<sequence length="102" mass="9606">MTLRVVPEGLAAAASAVEALTARLAAAHAAAAPAVTAVIPPAVDAVSIQTAVSLSAHGAQHNTMAALGVEELGRSGVGVGQSGTSYATGDAAAAASYLVAGG</sequence>
<dbReference type="RefSeq" id="WP_064404938.1">
    <property type="nucleotide sequence ID" value="NZ_BCTA01000052.1"/>
</dbReference>
<feature type="domain" description="PE" evidence="1">
    <location>
        <begin position="3"/>
        <end position="93"/>
    </location>
</feature>
<dbReference type="Gene3D" id="1.10.287.850">
    <property type="entry name" value="HP0062-like domain"/>
    <property type="match status" value="1"/>
</dbReference>
<dbReference type="InterPro" id="IPR038332">
    <property type="entry name" value="PPE_sf"/>
</dbReference>
<dbReference type="SUPFAM" id="SSF140459">
    <property type="entry name" value="PE/PPE dimer-like"/>
    <property type="match status" value="1"/>
</dbReference>
<proteinExistence type="predicted"/>
<accession>A0AAW5SGD1</accession>
<dbReference type="InterPro" id="IPR000084">
    <property type="entry name" value="PE-PGRS_N"/>
</dbReference>
<gene>
    <name evidence="2" type="ORF">H7I77_07275</name>
</gene>
<evidence type="ECO:0000313" key="3">
    <source>
        <dbReference type="Proteomes" id="UP001207528"/>
    </source>
</evidence>
<name>A0AAW5SGD1_MYCNV</name>
<organism evidence="2 3">
    <name type="scientific">Mycolicibacterium novocastrense</name>
    <name type="common">Mycobacterium novocastrense</name>
    <dbReference type="NCBI Taxonomy" id="59813"/>
    <lineage>
        <taxon>Bacteria</taxon>
        <taxon>Bacillati</taxon>
        <taxon>Actinomycetota</taxon>
        <taxon>Actinomycetes</taxon>
        <taxon>Mycobacteriales</taxon>
        <taxon>Mycobacteriaceae</taxon>
        <taxon>Mycolicibacterium</taxon>
    </lineage>
</organism>
<dbReference type="Pfam" id="PF00934">
    <property type="entry name" value="PE"/>
    <property type="match status" value="1"/>
</dbReference>
<evidence type="ECO:0000313" key="2">
    <source>
        <dbReference type="EMBL" id="MCV7023155.1"/>
    </source>
</evidence>
<evidence type="ECO:0000259" key="1">
    <source>
        <dbReference type="Pfam" id="PF00934"/>
    </source>
</evidence>
<reference evidence="2" key="2">
    <citation type="journal article" date="2022" name="BMC Genomics">
        <title>Comparative genome analysis of mycobacteria focusing on tRNA and non-coding RNA.</title>
        <authorList>
            <person name="Behra P.R.K."/>
            <person name="Pettersson B.M.F."/>
            <person name="Ramesh M."/>
            <person name="Das S."/>
            <person name="Dasgupta S."/>
            <person name="Kirsebom L.A."/>
        </authorList>
    </citation>
    <scope>NUCLEOTIDE SEQUENCE</scope>
    <source>
        <strain evidence="2">DSM 44203</strain>
    </source>
</reference>
<dbReference type="Proteomes" id="UP001207528">
    <property type="component" value="Unassembled WGS sequence"/>
</dbReference>
<reference evidence="2" key="1">
    <citation type="submission" date="2020-07" db="EMBL/GenBank/DDBJ databases">
        <authorList>
            <person name="Pettersson B.M.F."/>
            <person name="Behra P.R.K."/>
            <person name="Ramesh M."/>
            <person name="Das S."/>
            <person name="Dasgupta S."/>
            <person name="Kirsebom L.A."/>
        </authorList>
    </citation>
    <scope>NUCLEOTIDE SEQUENCE</scope>
    <source>
        <strain evidence="2">DSM 44203</strain>
    </source>
</reference>
<dbReference type="AlphaFoldDB" id="A0AAW5SGD1"/>
<dbReference type="EMBL" id="JACKTI010000024">
    <property type="protein sequence ID" value="MCV7023155.1"/>
    <property type="molecule type" value="Genomic_DNA"/>
</dbReference>
<comment type="caution">
    <text evidence="2">The sequence shown here is derived from an EMBL/GenBank/DDBJ whole genome shotgun (WGS) entry which is preliminary data.</text>
</comment>